<dbReference type="Proteomes" id="UP000765509">
    <property type="component" value="Unassembled WGS sequence"/>
</dbReference>
<dbReference type="EMBL" id="AVOT02037356">
    <property type="protein sequence ID" value="MBW0532043.1"/>
    <property type="molecule type" value="Genomic_DNA"/>
</dbReference>
<name>A0A9Q3I8H0_9BASI</name>
<evidence type="ECO:0000313" key="1">
    <source>
        <dbReference type="EMBL" id="MBW0532043.1"/>
    </source>
</evidence>
<reference evidence="1" key="1">
    <citation type="submission" date="2021-03" db="EMBL/GenBank/DDBJ databases">
        <title>Draft genome sequence of rust myrtle Austropuccinia psidii MF-1, a brazilian biotype.</title>
        <authorList>
            <person name="Quecine M.C."/>
            <person name="Pachon D.M.R."/>
            <person name="Bonatelli M.L."/>
            <person name="Correr F.H."/>
            <person name="Franceschini L.M."/>
            <person name="Leite T.F."/>
            <person name="Margarido G.R.A."/>
            <person name="Almeida C.A."/>
            <person name="Ferrarezi J.A."/>
            <person name="Labate C.A."/>
        </authorList>
    </citation>
    <scope>NUCLEOTIDE SEQUENCE</scope>
    <source>
        <strain evidence="1">MF-1</strain>
    </source>
</reference>
<dbReference type="AlphaFoldDB" id="A0A9Q3I8H0"/>
<comment type="caution">
    <text evidence="1">The sequence shown here is derived from an EMBL/GenBank/DDBJ whole genome shotgun (WGS) entry which is preliminary data.</text>
</comment>
<keyword evidence="2" id="KW-1185">Reference proteome</keyword>
<organism evidence="1 2">
    <name type="scientific">Austropuccinia psidii MF-1</name>
    <dbReference type="NCBI Taxonomy" id="1389203"/>
    <lineage>
        <taxon>Eukaryota</taxon>
        <taxon>Fungi</taxon>
        <taxon>Dikarya</taxon>
        <taxon>Basidiomycota</taxon>
        <taxon>Pucciniomycotina</taxon>
        <taxon>Pucciniomycetes</taxon>
        <taxon>Pucciniales</taxon>
        <taxon>Sphaerophragmiaceae</taxon>
        <taxon>Austropuccinia</taxon>
    </lineage>
</organism>
<gene>
    <name evidence="1" type="ORF">O181_071758</name>
</gene>
<sequence length="92" mass="9870">MKGKGCIAGLAKLSSINSHFKTFHPSMIPPSLLASVLQKPKKLQEGPSPRPCDQLYDIHSGNSAQCTSNSRLDDKNVGIVGKMPLLALEKTP</sequence>
<accession>A0A9Q3I8H0</accession>
<protein>
    <submittedName>
        <fullName evidence="1">Uncharacterized protein</fullName>
    </submittedName>
</protein>
<evidence type="ECO:0000313" key="2">
    <source>
        <dbReference type="Proteomes" id="UP000765509"/>
    </source>
</evidence>
<proteinExistence type="predicted"/>